<dbReference type="RefSeq" id="WP_163451347.1">
    <property type="nucleotide sequence ID" value="NZ_JAAIWG010000048.1"/>
</dbReference>
<accession>A0A6G4C2C6</accession>
<dbReference type="EMBL" id="JAAIWG010000048">
    <property type="protein sequence ID" value="NEY49601.1"/>
    <property type="molecule type" value="Genomic_DNA"/>
</dbReference>
<evidence type="ECO:0000313" key="1">
    <source>
        <dbReference type="EMBL" id="NEY49601.1"/>
    </source>
</evidence>
<proteinExistence type="predicted"/>
<organism evidence="1">
    <name type="scientific">Escherichia coli</name>
    <dbReference type="NCBI Taxonomy" id="562"/>
    <lineage>
        <taxon>Bacteria</taxon>
        <taxon>Pseudomonadati</taxon>
        <taxon>Pseudomonadota</taxon>
        <taxon>Gammaproteobacteria</taxon>
        <taxon>Enterobacterales</taxon>
        <taxon>Enterobacteriaceae</taxon>
        <taxon>Escherichia</taxon>
    </lineage>
</organism>
<sequence length="184" mass="21779">MSIEDDFIKQSEDFNQWVNSLTGKEKEEWDKAKTEFEEAVKDRERRIEMLIQDLEYKPFTEIQLDGYHLFEVTEAINKWSQKNRASRQRDKNSDAITEFTNHFKKISQRSGKSASFRDVIRSLRKDAEEGKSSVFSRLTDVQEGNKGEAFLLDEESRSIPYSTMKRWLTPLRKEFNADIQKKSH</sequence>
<name>A0A6G4C2C6_ECOLX</name>
<reference evidence="1" key="2">
    <citation type="submission" date="2020-02" db="EMBL/GenBank/DDBJ databases">
        <authorList>
            <person name="Alotaibi K."/>
            <person name="Khan A."/>
        </authorList>
    </citation>
    <scope>NUCLEOTIDE SEQUENCE</scope>
    <source>
        <strain evidence="1">EC204</strain>
    </source>
</reference>
<gene>
    <name evidence="1" type="ORF">G4V04_14750</name>
</gene>
<comment type="caution">
    <text evidence="1">The sequence shown here is derived from an EMBL/GenBank/DDBJ whole genome shotgun (WGS) entry which is preliminary data.</text>
</comment>
<reference evidence="1" key="1">
    <citation type="journal article" date="2006" name="Food Microbiol.">
        <title>Occurrence of non-O157 shiga toxin-producing Escherichia coli in ready-to-eat food from supermarkets in Argentina.</title>
        <authorList>
            <person name="Balague C."/>
            <person name="Khan A.A."/>
            <person name="Fernandez L."/>
            <person name="Redolfi A.L."/>
            <person name="Aquili V."/>
            <person name="Voltattorni P."/>
            <person name="Hofer C."/>
            <person name="Ebner G."/>
            <person name="Duenas S."/>
            <person name="Cerniglia C.E."/>
        </authorList>
    </citation>
    <scope>NUCLEOTIDE SEQUENCE</scope>
    <source>
        <strain evidence="1">EC204</strain>
    </source>
</reference>
<protein>
    <submittedName>
        <fullName evidence="1">Uncharacterized protein</fullName>
    </submittedName>
</protein>
<dbReference type="AlphaFoldDB" id="A0A6G4C2C6"/>